<dbReference type="Proteomes" id="UP001620626">
    <property type="component" value="Unassembled WGS sequence"/>
</dbReference>
<dbReference type="EMBL" id="JBICBT010000522">
    <property type="protein sequence ID" value="KAL3111071.1"/>
    <property type="molecule type" value="Genomic_DNA"/>
</dbReference>
<evidence type="ECO:0000313" key="3">
    <source>
        <dbReference type="EMBL" id="KAL3111071.1"/>
    </source>
</evidence>
<name>A0ABD2L7P1_9BILA</name>
<accession>A0ABD2L7P1</accession>
<organism evidence="3 4">
    <name type="scientific">Heterodera trifolii</name>
    <dbReference type="NCBI Taxonomy" id="157864"/>
    <lineage>
        <taxon>Eukaryota</taxon>
        <taxon>Metazoa</taxon>
        <taxon>Ecdysozoa</taxon>
        <taxon>Nematoda</taxon>
        <taxon>Chromadorea</taxon>
        <taxon>Rhabditida</taxon>
        <taxon>Tylenchina</taxon>
        <taxon>Tylenchomorpha</taxon>
        <taxon>Tylenchoidea</taxon>
        <taxon>Heteroderidae</taxon>
        <taxon>Heteroderinae</taxon>
        <taxon>Heterodera</taxon>
    </lineage>
</organism>
<evidence type="ECO:0000256" key="1">
    <source>
        <dbReference type="SAM" id="MobiDB-lite"/>
    </source>
</evidence>
<protein>
    <recommendedName>
        <fullName evidence="5">Secreted protein</fullName>
    </recommendedName>
</protein>
<evidence type="ECO:0008006" key="5">
    <source>
        <dbReference type="Google" id="ProtNLM"/>
    </source>
</evidence>
<feature type="chain" id="PRO_5044851064" description="Secreted protein" evidence="2">
    <location>
        <begin position="20"/>
        <end position="81"/>
    </location>
</feature>
<dbReference type="AlphaFoldDB" id="A0ABD2L7P1"/>
<gene>
    <name evidence="3" type="ORF">niasHT_013095</name>
</gene>
<feature type="signal peptide" evidence="2">
    <location>
        <begin position="1"/>
        <end position="19"/>
    </location>
</feature>
<proteinExistence type="predicted"/>
<evidence type="ECO:0000256" key="2">
    <source>
        <dbReference type="SAM" id="SignalP"/>
    </source>
</evidence>
<keyword evidence="2" id="KW-0732">Signal</keyword>
<evidence type="ECO:0000313" key="4">
    <source>
        <dbReference type="Proteomes" id="UP001620626"/>
    </source>
</evidence>
<keyword evidence="4" id="KW-1185">Reference proteome</keyword>
<feature type="compositionally biased region" description="Basic and acidic residues" evidence="1">
    <location>
        <begin position="49"/>
        <end position="60"/>
    </location>
</feature>
<sequence length="81" mass="9328">MNAKLIFLLFVVLLAHSVAKNDDIPESIPTYWDPNAKLSKDIFDCCHGSSEKHDKEEHQEKKKVKKTKDMDEAWENGGQQQ</sequence>
<comment type="caution">
    <text evidence="3">The sequence shown here is derived from an EMBL/GenBank/DDBJ whole genome shotgun (WGS) entry which is preliminary data.</text>
</comment>
<reference evidence="3 4" key="1">
    <citation type="submission" date="2024-10" db="EMBL/GenBank/DDBJ databases">
        <authorList>
            <person name="Kim D."/>
        </authorList>
    </citation>
    <scope>NUCLEOTIDE SEQUENCE [LARGE SCALE GENOMIC DNA]</scope>
    <source>
        <strain evidence="3">BH-2024</strain>
    </source>
</reference>
<feature type="region of interest" description="Disordered" evidence="1">
    <location>
        <begin position="49"/>
        <end position="81"/>
    </location>
</feature>